<dbReference type="PANTHER" id="PTHR46929:SF3">
    <property type="entry name" value="MYB_SANT-LIKE DOMAIN-CONTAINING PROTEIN"/>
    <property type="match status" value="1"/>
</dbReference>
<comment type="caution">
    <text evidence="2">The sequence shown here is derived from an EMBL/GenBank/DDBJ whole genome shotgun (WGS) entry which is preliminary data.</text>
</comment>
<dbReference type="Pfam" id="PF12776">
    <property type="entry name" value="Myb_DNA-bind_3"/>
    <property type="match status" value="1"/>
</dbReference>
<sequence length="120" mass="13919">MQLRIISTTSTHSARQQKLLYTPTWTAAHDQCFIDALADAAAEGKTHEDDGVNQEALAHATDVVNLILKETFTTDQNHARLEKLRERYETFKFLIARPKFFWDRWDNTVHAPSSFWEEIV</sequence>
<dbReference type="EMBL" id="JACGWN010000001">
    <property type="protein sequence ID" value="KAL0461365.1"/>
    <property type="molecule type" value="Genomic_DNA"/>
</dbReference>
<reference evidence="2" key="2">
    <citation type="journal article" date="2024" name="Plant">
        <title>Genomic evolution and insights into agronomic trait innovations of Sesamum species.</title>
        <authorList>
            <person name="Miao H."/>
            <person name="Wang L."/>
            <person name="Qu L."/>
            <person name="Liu H."/>
            <person name="Sun Y."/>
            <person name="Le M."/>
            <person name="Wang Q."/>
            <person name="Wei S."/>
            <person name="Zheng Y."/>
            <person name="Lin W."/>
            <person name="Duan Y."/>
            <person name="Cao H."/>
            <person name="Xiong S."/>
            <person name="Wang X."/>
            <person name="Wei L."/>
            <person name="Li C."/>
            <person name="Ma Q."/>
            <person name="Ju M."/>
            <person name="Zhao R."/>
            <person name="Li G."/>
            <person name="Mu C."/>
            <person name="Tian Q."/>
            <person name="Mei H."/>
            <person name="Zhang T."/>
            <person name="Gao T."/>
            <person name="Zhang H."/>
        </authorList>
    </citation>
    <scope>NUCLEOTIDE SEQUENCE</scope>
    <source>
        <strain evidence="2">KEN1</strain>
    </source>
</reference>
<feature type="domain" description="Myb/SANT-like" evidence="1">
    <location>
        <begin position="24"/>
        <end position="118"/>
    </location>
</feature>
<gene>
    <name evidence="2" type="ORF">Slati_0024100</name>
</gene>
<evidence type="ECO:0000259" key="1">
    <source>
        <dbReference type="Pfam" id="PF12776"/>
    </source>
</evidence>
<dbReference type="PANTHER" id="PTHR46929">
    <property type="entry name" value="EXPRESSED PROTEIN"/>
    <property type="match status" value="1"/>
</dbReference>
<protein>
    <recommendedName>
        <fullName evidence="1">Myb/SANT-like domain-containing protein</fullName>
    </recommendedName>
</protein>
<evidence type="ECO:0000313" key="2">
    <source>
        <dbReference type="EMBL" id="KAL0461365.1"/>
    </source>
</evidence>
<dbReference type="AlphaFoldDB" id="A0AAW2Y6N4"/>
<name>A0AAW2Y6N4_9LAMI</name>
<proteinExistence type="predicted"/>
<dbReference type="InterPro" id="IPR024752">
    <property type="entry name" value="Myb/SANT-like_dom"/>
</dbReference>
<reference evidence="2" key="1">
    <citation type="submission" date="2020-06" db="EMBL/GenBank/DDBJ databases">
        <authorList>
            <person name="Li T."/>
            <person name="Hu X."/>
            <person name="Zhang T."/>
            <person name="Song X."/>
            <person name="Zhang H."/>
            <person name="Dai N."/>
            <person name="Sheng W."/>
            <person name="Hou X."/>
            <person name="Wei L."/>
        </authorList>
    </citation>
    <scope>NUCLEOTIDE SEQUENCE</scope>
    <source>
        <strain evidence="2">KEN1</strain>
        <tissue evidence="2">Leaf</tissue>
    </source>
</reference>
<organism evidence="2">
    <name type="scientific">Sesamum latifolium</name>
    <dbReference type="NCBI Taxonomy" id="2727402"/>
    <lineage>
        <taxon>Eukaryota</taxon>
        <taxon>Viridiplantae</taxon>
        <taxon>Streptophyta</taxon>
        <taxon>Embryophyta</taxon>
        <taxon>Tracheophyta</taxon>
        <taxon>Spermatophyta</taxon>
        <taxon>Magnoliopsida</taxon>
        <taxon>eudicotyledons</taxon>
        <taxon>Gunneridae</taxon>
        <taxon>Pentapetalae</taxon>
        <taxon>asterids</taxon>
        <taxon>lamiids</taxon>
        <taxon>Lamiales</taxon>
        <taxon>Pedaliaceae</taxon>
        <taxon>Sesamum</taxon>
    </lineage>
</organism>
<accession>A0AAW2Y6N4</accession>